<keyword evidence="12" id="KW-0460">Magnesium</keyword>
<dbReference type="CDD" id="cd07503">
    <property type="entry name" value="HAD_HisB-N"/>
    <property type="match status" value="1"/>
</dbReference>
<dbReference type="InterPro" id="IPR023214">
    <property type="entry name" value="HAD_sf"/>
</dbReference>
<feature type="binding site" evidence="12">
    <location>
        <position position="10"/>
    </location>
    <ligand>
        <name>Mg(2+)</name>
        <dbReference type="ChEBI" id="CHEBI:18420"/>
    </ligand>
</feature>
<protein>
    <recommendedName>
        <fullName evidence="7 9">D,D-heptose 1,7-bisphosphate phosphatase</fullName>
        <ecNumber evidence="9">3.1.3.-</ecNumber>
    </recommendedName>
</protein>
<reference evidence="13" key="1">
    <citation type="journal article" date="2019" name="PLoS Negl. Trop. Dis.">
        <title>Revisiting the worldwide diversity of Leptospira species in the environment.</title>
        <authorList>
            <person name="Vincent A.T."/>
            <person name="Schiettekatte O."/>
            <person name="Bourhy P."/>
            <person name="Veyrier F.J."/>
            <person name="Picardeau M."/>
        </authorList>
    </citation>
    <scope>NUCLEOTIDE SEQUENCE [LARGE SCALE GENOMIC DNA]</scope>
    <source>
        <strain evidence="13">201702476</strain>
    </source>
</reference>
<dbReference type="InterPro" id="IPR036412">
    <property type="entry name" value="HAD-like_sf"/>
</dbReference>
<evidence type="ECO:0000313" key="14">
    <source>
        <dbReference type="Proteomes" id="UP000297693"/>
    </source>
</evidence>
<dbReference type="OrthoDB" id="9801899at2"/>
<evidence type="ECO:0000256" key="9">
    <source>
        <dbReference type="PIRNR" id="PIRNR004682"/>
    </source>
</evidence>
<feature type="binding site" evidence="12">
    <location>
        <position position="8"/>
    </location>
    <ligand>
        <name>Mg(2+)</name>
        <dbReference type="ChEBI" id="CHEBI:18420"/>
    </ligand>
</feature>
<feature type="binding site" evidence="12">
    <location>
        <position position="89"/>
    </location>
    <ligand>
        <name>Zn(2+)</name>
        <dbReference type="ChEBI" id="CHEBI:29105"/>
    </ligand>
</feature>
<organism evidence="13 14">
    <name type="scientific">Leptospira ognonensis</name>
    <dbReference type="NCBI Taxonomy" id="2484945"/>
    <lineage>
        <taxon>Bacteria</taxon>
        <taxon>Pseudomonadati</taxon>
        <taxon>Spirochaetota</taxon>
        <taxon>Spirochaetia</taxon>
        <taxon>Leptospirales</taxon>
        <taxon>Leptospiraceae</taxon>
        <taxon>Leptospira</taxon>
    </lineage>
</organism>
<proteinExistence type="inferred from homology"/>
<dbReference type="PIRSF" id="PIRSF004682">
    <property type="entry name" value="GmhB"/>
    <property type="match status" value="1"/>
</dbReference>
<dbReference type="GO" id="GO:0046872">
    <property type="term" value="F:metal ion binding"/>
    <property type="evidence" value="ECO:0007669"/>
    <property type="project" value="UniProtKB-KW"/>
</dbReference>
<dbReference type="GO" id="GO:0005737">
    <property type="term" value="C:cytoplasm"/>
    <property type="evidence" value="ECO:0007669"/>
    <property type="project" value="UniProtKB-SubCell"/>
</dbReference>
<keyword evidence="5 12" id="KW-0862">Zinc</keyword>
<evidence type="ECO:0000256" key="10">
    <source>
        <dbReference type="PIRSR" id="PIRSR004682-1"/>
    </source>
</evidence>
<feature type="site" description="Stabilizes the phosphoryl group" evidence="11">
    <location>
        <position position="50"/>
    </location>
</feature>
<evidence type="ECO:0000256" key="7">
    <source>
        <dbReference type="ARBA" id="ARBA00031828"/>
    </source>
</evidence>
<sequence length="187" mass="21571">MQKALFLDRDGVVNKDKDYVHRIKDFEFQEGIFDLCRMANHQGYLIFIITNQAGIARGYYSERDFILLTKWMLNDFRREGCFVSKVYYCPYHPEYGNEKYKRVSAFRKPAPGMILKAAKRFEVDLASSLLVGDQETDIEAGINAGIGKNFLLYNPEKKKQSMDSRAIGIKSLQEVVSFLALENKIES</sequence>
<comment type="caution">
    <text evidence="13">The sequence shown here is derived from an EMBL/GenBank/DDBJ whole genome shotgun (WGS) entry which is preliminary data.</text>
</comment>
<dbReference type="EMBL" id="RQGD01000023">
    <property type="protein sequence ID" value="TGL59778.1"/>
    <property type="molecule type" value="Genomic_DNA"/>
</dbReference>
<dbReference type="InterPro" id="IPR006549">
    <property type="entry name" value="HAD-SF_hydro_IIIA"/>
</dbReference>
<comment type="subcellular location">
    <subcellularLocation>
        <location evidence="1 9">Cytoplasm</location>
    </subcellularLocation>
</comment>
<feature type="binding site" evidence="12">
    <location>
        <position position="133"/>
    </location>
    <ligand>
        <name>Mg(2+)</name>
        <dbReference type="ChEBI" id="CHEBI:18420"/>
    </ligand>
</feature>
<keyword evidence="2 9" id="KW-0963">Cytoplasm</keyword>
<dbReference type="Proteomes" id="UP000297693">
    <property type="component" value="Unassembled WGS sequence"/>
</dbReference>
<dbReference type="FunFam" id="3.40.50.1000:FF:000037">
    <property type="entry name" value="D,D-heptose 1,7-bisphosphate phosphatase"/>
    <property type="match status" value="1"/>
</dbReference>
<evidence type="ECO:0000313" key="13">
    <source>
        <dbReference type="EMBL" id="TGL59778.1"/>
    </source>
</evidence>
<keyword evidence="4 9" id="KW-0378">Hydrolase</keyword>
<feature type="active site" description="Nucleophile" evidence="10">
    <location>
        <position position="8"/>
    </location>
</feature>
<keyword evidence="6 9" id="KW-0119">Carbohydrate metabolism</keyword>
<evidence type="ECO:0000256" key="11">
    <source>
        <dbReference type="PIRSR" id="PIRSR004682-3"/>
    </source>
</evidence>
<evidence type="ECO:0000256" key="2">
    <source>
        <dbReference type="ARBA" id="ARBA00022490"/>
    </source>
</evidence>
<dbReference type="Gene3D" id="3.40.50.1000">
    <property type="entry name" value="HAD superfamily/HAD-like"/>
    <property type="match status" value="1"/>
</dbReference>
<feature type="active site" description="Proton donor" evidence="10">
    <location>
        <position position="10"/>
    </location>
</feature>
<evidence type="ECO:0000256" key="6">
    <source>
        <dbReference type="ARBA" id="ARBA00023277"/>
    </source>
</evidence>
<feature type="site" description="Stabilizes the phosphoryl group" evidence="11">
    <location>
        <position position="108"/>
    </location>
</feature>
<dbReference type="NCBIfam" id="TIGR01662">
    <property type="entry name" value="HAD-SF-IIIA"/>
    <property type="match status" value="1"/>
</dbReference>
<dbReference type="Pfam" id="PF13242">
    <property type="entry name" value="Hydrolase_like"/>
    <property type="match status" value="1"/>
</dbReference>
<dbReference type="GO" id="GO:0016791">
    <property type="term" value="F:phosphatase activity"/>
    <property type="evidence" value="ECO:0007669"/>
    <property type="project" value="InterPro"/>
</dbReference>
<keyword evidence="3 12" id="KW-0479">Metal-binding</keyword>
<name>A0A4R9K5Y1_9LEPT</name>
<dbReference type="PANTHER" id="PTHR42891">
    <property type="entry name" value="D-GLYCERO-BETA-D-MANNO-HEPTOSE-1,7-BISPHOSPHATE 7-PHOSPHATASE"/>
    <property type="match status" value="1"/>
</dbReference>
<evidence type="ECO:0000256" key="12">
    <source>
        <dbReference type="PIRSR" id="PIRSR004682-4"/>
    </source>
</evidence>
<dbReference type="EC" id="3.1.3.-" evidence="9"/>
<dbReference type="PANTHER" id="PTHR42891:SF1">
    <property type="entry name" value="D-GLYCERO-BETA-D-MANNO-HEPTOSE-1,7-BISPHOSPHATE 7-PHOSPHATASE"/>
    <property type="match status" value="1"/>
</dbReference>
<evidence type="ECO:0000256" key="5">
    <source>
        <dbReference type="ARBA" id="ARBA00022833"/>
    </source>
</evidence>
<gene>
    <name evidence="13" type="ORF">EHQ58_08350</name>
</gene>
<comment type="cofactor">
    <cofactor evidence="12">
        <name>Zn(2+)</name>
        <dbReference type="ChEBI" id="CHEBI:29105"/>
    </cofactor>
</comment>
<accession>A0A4R9K5Y1</accession>
<keyword evidence="14" id="KW-1185">Reference proteome</keyword>
<dbReference type="InterPro" id="IPR004446">
    <property type="entry name" value="Heptose_bisP_phosphatase"/>
</dbReference>
<feature type="site" description="Contributes to substrate recognition" evidence="11">
    <location>
        <position position="107"/>
    </location>
</feature>
<evidence type="ECO:0000256" key="1">
    <source>
        <dbReference type="ARBA" id="ARBA00004496"/>
    </source>
</evidence>
<dbReference type="SUPFAM" id="SSF56784">
    <property type="entry name" value="HAD-like"/>
    <property type="match status" value="1"/>
</dbReference>
<dbReference type="NCBIfam" id="TIGR01656">
    <property type="entry name" value="Histidinol-ppas"/>
    <property type="match status" value="1"/>
</dbReference>
<comment type="cofactor">
    <cofactor evidence="12">
        <name>Mg(2+)</name>
        <dbReference type="ChEBI" id="CHEBI:18420"/>
    </cofactor>
</comment>
<dbReference type="InterPro" id="IPR006543">
    <property type="entry name" value="Histidinol-phos"/>
</dbReference>
<dbReference type="GO" id="GO:0005975">
    <property type="term" value="P:carbohydrate metabolic process"/>
    <property type="evidence" value="ECO:0007669"/>
    <property type="project" value="InterPro"/>
</dbReference>
<dbReference type="AlphaFoldDB" id="A0A4R9K5Y1"/>
<comment type="similarity">
    <text evidence="8 9">Belongs to the gmhB family.</text>
</comment>
<evidence type="ECO:0000256" key="4">
    <source>
        <dbReference type="ARBA" id="ARBA00022801"/>
    </source>
</evidence>
<evidence type="ECO:0000256" key="3">
    <source>
        <dbReference type="ARBA" id="ARBA00022723"/>
    </source>
</evidence>
<evidence type="ECO:0000256" key="8">
    <source>
        <dbReference type="ARBA" id="ARBA00061616"/>
    </source>
</evidence>
<dbReference type="NCBIfam" id="TIGR00213">
    <property type="entry name" value="GmhB_yaeD"/>
    <property type="match status" value="1"/>
</dbReference>